<comment type="similarity">
    <text evidence="1">Belongs to the bacterial solute-binding protein 5 family.</text>
</comment>
<evidence type="ECO:0000256" key="3">
    <source>
        <dbReference type="ARBA" id="ARBA00022729"/>
    </source>
</evidence>
<evidence type="ECO:0000259" key="5">
    <source>
        <dbReference type="Pfam" id="PF00496"/>
    </source>
</evidence>
<protein>
    <submittedName>
        <fullName evidence="6">ABC transporter substrate-binding protein</fullName>
    </submittedName>
</protein>
<feature type="signal peptide" evidence="4">
    <location>
        <begin position="1"/>
        <end position="19"/>
    </location>
</feature>
<evidence type="ECO:0000313" key="6">
    <source>
        <dbReference type="EMBL" id="UOM50239.1"/>
    </source>
</evidence>
<evidence type="ECO:0000256" key="2">
    <source>
        <dbReference type="ARBA" id="ARBA00022448"/>
    </source>
</evidence>
<feature type="chain" id="PRO_5046053706" evidence="4">
    <location>
        <begin position="20"/>
        <end position="509"/>
    </location>
</feature>
<dbReference type="SUPFAM" id="SSF53850">
    <property type="entry name" value="Periplasmic binding protein-like II"/>
    <property type="match status" value="1"/>
</dbReference>
<dbReference type="InterPro" id="IPR030678">
    <property type="entry name" value="Peptide/Ni-bd"/>
</dbReference>
<dbReference type="Gene3D" id="3.40.190.10">
    <property type="entry name" value="Periplasmic binding protein-like II"/>
    <property type="match status" value="1"/>
</dbReference>
<gene>
    <name evidence="6" type="ORF">MUG09_11805</name>
</gene>
<proteinExistence type="inferred from homology"/>
<sequence>MKKMLTVLLVLLCSAALFAGGSAESSTTAATGYKDTITVGQGADVTSFDPHIGKETPAVAVTNHIFDTLVDTNPTTGEVVPQIAEKWEVVSPTSYRFFIRKGLTFHNGEALDADDVKFSLDRAIASGSVSYIVDFIKEVKIEDQYTVLVTTKAPYGPTLRNLAVPFAAIVPKDYVSANQDILKTKPVGSGPYKFVSWTQNDNAKLEAYDQYYNGAPKTKNLIIKVIPEASQRTIALETGELDIVYDVLVSDLKRVKENKNLVLLEAPSLTCFYISFNMRKPPFDNQKVRQAINMAIDRQLLVDTVNSGTGAAADEIIAPAVYGYYSTGVWEYNPTKAKQLLAEAGYPNGFNATLWVNNNQSRVEMCQAIQEMLREIGITVKVEVMEFGTFISRTTAGEHDMGYFGWVTSTKDADYSYYSLQHSSQQGAPGNRSFIADPEVDRLVMLGRTSADTKVRDAAYKDLAIRLKEIANNAPILYTAITAGTNKKVEGFVLDPIGYHRLETVKVSK</sequence>
<evidence type="ECO:0000313" key="7">
    <source>
        <dbReference type="Proteomes" id="UP000829708"/>
    </source>
</evidence>
<keyword evidence="7" id="KW-1185">Reference proteome</keyword>
<dbReference type="InterPro" id="IPR000914">
    <property type="entry name" value="SBP_5_dom"/>
</dbReference>
<name>A0ABY4D7I1_9SPIR</name>
<reference evidence="7" key="1">
    <citation type="journal article" date="2024" name="J Bioinform Genom">
        <title>Complete genome sequence of the type strain bacterium Sphaerochaeta associata GLS2t (VKM B-2742)t.</title>
        <authorList>
            <person name="Troshina O.Y."/>
            <person name="Tepeeva A.N."/>
            <person name="Arzamasceva V.O."/>
            <person name="Whitman W.B."/>
            <person name="Varghese N."/>
            <person name="Shapiro N."/>
            <person name="Woyke T."/>
            <person name="Kripides N.C."/>
            <person name="Vasilenko O.V."/>
        </authorList>
    </citation>
    <scope>NUCLEOTIDE SEQUENCE [LARGE SCALE GENOMIC DNA]</scope>
    <source>
        <strain evidence="7">GLS2T</strain>
    </source>
</reference>
<keyword evidence="2" id="KW-0813">Transport</keyword>
<dbReference type="PIRSF" id="PIRSF002741">
    <property type="entry name" value="MppA"/>
    <property type="match status" value="1"/>
</dbReference>
<keyword evidence="3 4" id="KW-0732">Signal</keyword>
<dbReference type="Proteomes" id="UP000829708">
    <property type="component" value="Chromosome"/>
</dbReference>
<organism evidence="6 7">
    <name type="scientific">Sphaerochaeta associata</name>
    <dbReference type="NCBI Taxonomy" id="1129264"/>
    <lineage>
        <taxon>Bacteria</taxon>
        <taxon>Pseudomonadati</taxon>
        <taxon>Spirochaetota</taxon>
        <taxon>Spirochaetia</taxon>
        <taxon>Spirochaetales</taxon>
        <taxon>Sphaerochaetaceae</taxon>
        <taxon>Sphaerochaeta</taxon>
    </lineage>
</organism>
<evidence type="ECO:0000256" key="4">
    <source>
        <dbReference type="SAM" id="SignalP"/>
    </source>
</evidence>
<evidence type="ECO:0000256" key="1">
    <source>
        <dbReference type="ARBA" id="ARBA00005695"/>
    </source>
</evidence>
<dbReference type="RefSeq" id="WP_244771630.1">
    <property type="nucleotide sequence ID" value="NZ_CP094929.1"/>
</dbReference>
<dbReference type="PANTHER" id="PTHR30290:SF9">
    <property type="entry name" value="OLIGOPEPTIDE-BINDING PROTEIN APPA"/>
    <property type="match status" value="1"/>
</dbReference>
<dbReference type="Gene3D" id="3.90.76.10">
    <property type="entry name" value="Dipeptide-binding Protein, Domain 1"/>
    <property type="match status" value="1"/>
</dbReference>
<accession>A0ABY4D7I1</accession>
<feature type="domain" description="Solute-binding protein family 5" evidence="5">
    <location>
        <begin position="78"/>
        <end position="426"/>
    </location>
</feature>
<dbReference type="EMBL" id="CP094929">
    <property type="protein sequence ID" value="UOM50239.1"/>
    <property type="molecule type" value="Genomic_DNA"/>
</dbReference>
<dbReference type="Pfam" id="PF00496">
    <property type="entry name" value="SBP_bac_5"/>
    <property type="match status" value="1"/>
</dbReference>
<dbReference type="PANTHER" id="PTHR30290">
    <property type="entry name" value="PERIPLASMIC BINDING COMPONENT OF ABC TRANSPORTER"/>
    <property type="match status" value="1"/>
</dbReference>
<dbReference type="Gene3D" id="3.10.105.10">
    <property type="entry name" value="Dipeptide-binding Protein, Domain 3"/>
    <property type="match status" value="1"/>
</dbReference>
<dbReference type="InterPro" id="IPR039424">
    <property type="entry name" value="SBP_5"/>
</dbReference>